<dbReference type="RefSeq" id="WP_118889564.1">
    <property type="nucleotide sequence ID" value="NZ_PHUT01000007.1"/>
</dbReference>
<name>A0A417YGY8_9BACI</name>
<dbReference type="AlphaFoldDB" id="A0A417YGY8"/>
<proteinExistence type="predicted"/>
<organism evidence="1 2">
    <name type="scientific">Oceanobacillus profundus</name>
    <dbReference type="NCBI Taxonomy" id="372463"/>
    <lineage>
        <taxon>Bacteria</taxon>
        <taxon>Bacillati</taxon>
        <taxon>Bacillota</taxon>
        <taxon>Bacilli</taxon>
        <taxon>Bacillales</taxon>
        <taxon>Bacillaceae</taxon>
        <taxon>Oceanobacillus</taxon>
    </lineage>
</organism>
<evidence type="ECO:0000313" key="1">
    <source>
        <dbReference type="EMBL" id="RHW32006.1"/>
    </source>
</evidence>
<reference evidence="1 2" key="1">
    <citation type="journal article" date="2007" name="Int. J. Syst. Evol. Microbiol.">
        <title>Oceanobacillus profundus sp. nov., isolated from a deep-sea sediment core.</title>
        <authorList>
            <person name="Kim Y.G."/>
            <person name="Choi D.H."/>
            <person name="Hyun S."/>
            <person name="Cho B.C."/>
        </authorList>
    </citation>
    <scope>NUCLEOTIDE SEQUENCE [LARGE SCALE GENOMIC DNA]</scope>
    <source>
        <strain evidence="1 2">DSM 18246</strain>
    </source>
</reference>
<gene>
    <name evidence="1" type="ORF">D1B32_12280</name>
</gene>
<sequence length="135" mass="15834">MSIDETYSRTYIAFCGADLMVTINGEIVGELQELNWEEDFFASDEYTINGEALFVTFEYELDLYKLAKEKREFNICIAYAAEYGKKMYYRIYDCLLTKRAGKHAVDDIVINEKYYFKAKRIEKITGEKADFILSK</sequence>
<keyword evidence="2" id="KW-1185">Reference proteome</keyword>
<comment type="caution">
    <text evidence="1">The sequence shown here is derived from an EMBL/GenBank/DDBJ whole genome shotgun (WGS) entry which is preliminary data.</text>
</comment>
<protein>
    <submittedName>
        <fullName evidence="1">Uncharacterized protein</fullName>
    </submittedName>
</protein>
<dbReference type="Proteomes" id="UP000285456">
    <property type="component" value="Unassembled WGS sequence"/>
</dbReference>
<accession>A0A417YGY8</accession>
<evidence type="ECO:0000313" key="2">
    <source>
        <dbReference type="Proteomes" id="UP000285456"/>
    </source>
</evidence>
<dbReference type="EMBL" id="QWEH01000007">
    <property type="protein sequence ID" value="RHW32006.1"/>
    <property type="molecule type" value="Genomic_DNA"/>
</dbReference>